<feature type="region of interest" description="Disordered" evidence="1">
    <location>
        <begin position="1"/>
        <end position="26"/>
    </location>
</feature>
<comment type="caution">
    <text evidence="2">The sequence shown here is derived from an EMBL/GenBank/DDBJ whole genome shotgun (WGS) entry which is preliminary data.</text>
</comment>
<proteinExistence type="predicted"/>
<sequence length="110" mass="12437">MTLARADKSPSWRESPSPVHPESSVRPAESWLLRRAFGVHRQTPWPPRGFLSQPSGEAHCHLREYVRGRSFPSSVRPARVQWQSPQAARADADEFQGYRPPDAPSVEILP</sequence>
<dbReference type="EMBL" id="AMCI01003993">
    <property type="protein sequence ID" value="EJW99033.1"/>
    <property type="molecule type" value="Genomic_DNA"/>
</dbReference>
<feature type="region of interest" description="Disordered" evidence="1">
    <location>
        <begin position="77"/>
        <end position="110"/>
    </location>
</feature>
<feature type="compositionally biased region" description="Basic and acidic residues" evidence="1">
    <location>
        <begin position="1"/>
        <end position="11"/>
    </location>
</feature>
<protein>
    <submittedName>
        <fullName evidence="2">Uncharacterized protein</fullName>
    </submittedName>
</protein>
<accession>J9FWZ5</accession>
<evidence type="ECO:0000256" key="1">
    <source>
        <dbReference type="SAM" id="MobiDB-lite"/>
    </source>
</evidence>
<dbReference type="AlphaFoldDB" id="J9FWZ5"/>
<feature type="compositionally biased region" description="Low complexity" evidence="1">
    <location>
        <begin position="13"/>
        <end position="26"/>
    </location>
</feature>
<reference evidence="2" key="1">
    <citation type="journal article" date="2012" name="PLoS ONE">
        <title>Gene sets for utilization of primary and secondary nutrition supplies in the distal gut of endangered iberian lynx.</title>
        <authorList>
            <person name="Alcaide M."/>
            <person name="Messina E."/>
            <person name="Richter M."/>
            <person name="Bargiela R."/>
            <person name="Peplies J."/>
            <person name="Huws S.A."/>
            <person name="Newbold C.J."/>
            <person name="Golyshin P.N."/>
            <person name="Simon M.A."/>
            <person name="Lopez G."/>
            <person name="Yakimov M.M."/>
            <person name="Ferrer M."/>
        </authorList>
    </citation>
    <scope>NUCLEOTIDE SEQUENCE</scope>
</reference>
<organism evidence="2">
    <name type="scientific">gut metagenome</name>
    <dbReference type="NCBI Taxonomy" id="749906"/>
    <lineage>
        <taxon>unclassified sequences</taxon>
        <taxon>metagenomes</taxon>
        <taxon>organismal metagenomes</taxon>
    </lineage>
</organism>
<gene>
    <name evidence="2" type="ORF">EVA_12861</name>
</gene>
<name>J9FWZ5_9ZZZZ</name>
<evidence type="ECO:0000313" key="2">
    <source>
        <dbReference type="EMBL" id="EJW99033.1"/>
    </source>
</evidence>